<reference evidence="8 9" key="1">
    <citation type="submission" date="2019-07" db="EMBL/GenBank/DDBJ databases">
        <title>Tepidimonas taiwanensis I1-1 draft genome.</title>
        <authorList>
            <person name="Da Costa M.S."/>
            <person name="Froufe H.J.C."/>
            <person name="Egas C."/>
            <person name="Albuquerque L."/>
        </authorList>
    </citation>
    <scope>NUCLEOTIDE SEQUENCE [LARGE SCALE GENOMIC DNA]</scope>
    <source>
        <strain evidence="8 9">I1-1</strain>
    </source>
</reference>
<feature type="transmembrane region" description="Helical" evidence="7">
    <location>
        <begin position="297"/>
        <end position="320"/>
    </location>
</feature>
<dbReference type="PANTHER" id="PTHR36838">
    <property type="entry name" value="AUXIN EFFLUX CARRIER FAMILY PROTEIN"/>
    <property type="match status" value="1"/>
</dbReference>
<dbReference type="GO" id="GO:0055085">
    <property type="term" value="P:transmembrane transport"/>
    <property type="evidence" value="ECO:0007669"/>
    <property type="project" value="InterPro"/>
</dbReference>
<keyword evidence="9" id="KW-1185">Reference proteome</keyword>
<organism evidence="8 9">
    <name type="scientific">Tepidimonas taiwanensis</name>
    <dbReference type="NCBI Taxonomy" id="307486"/>
    <lineage>
        <taxon>Bacteria</taxon>
        <taxon>Pseudomonadati</taxon>
        <taxon>Pseudomonadota</taxon>
        <taxon>Betaproteobacteria</taxon>
        <taxon>Burkholderiales</taxon>
        <taxon>Tepidimonas</taxon>
    </lineage>
</organism>
<evidence type="ECO:0000256" key="5">
    <source>
        <dbReference type="ARBA" id="ARBA00022989"/>
    </source>
</evidence>
<comment type="caution">
    <text evidence="8">The sequence shown here is derived from an EMBL/GenBank/DDBJ whole genome shotgun (WGS) entry which is preliminary data.</text>
</comment>
<dbReference type="EMBL" id="VJOM01000018">
    <property type="protein sequence ID" value="TSE30940.1"/>
    <property type="molecule type" value="Genomic_DNA"/>
</dbReference>
<feature type="transmembrane region" description="Helical" evidence="7">
    <location>
        <begin position="123"/>
        <end position="144"/>
    </location>
</feature>
<keyword evidence="6 7" id="KW-0472">Membrane</keyword>
<evidence type="ECO:0000313" key="8">
    <source>
        <dbReference type="EMBL" id="TSE30940.1"/>
    </source>
</evidence>
<evidence type="ECO:0000256" key="7">
    <source>
        <dbReference type="SAM" id="Phobius"/>
    </source>
</evidence>
<feature type="transmembrane region" description="Helical" evidence="7">
    <location>
        <begin position="6"/>
        <end position="27"/>
    </location>
</feature>
<keyword evidence="5 7" id="KW-1133">Transmembrane helix</keyword>
<keyword evidence="2" id="KW-0813">Transport</keyword>
<feature type="transmembrane region" description="Helical" evidence="7">
    <location>
        <begin position="39"/>
        <end position="57"/>
    </location>
</feature>
<dbReference type="Pfam" id="PF03547">
    <property type="entry name" value="Mem_trans"/>
    <property type="match status" value="1"/>
</dbReference>
<evidence type="ECO:0000313" key="9">
    <source>
        <dbReference type="Proteomes" id="UP000317763"/>
    </source>
</evidence>
<feature type="transmembrane region" description="Helical" evidence="7">
    <location>
        <begin position="212"/>
        <end position="230"/>
    </location>
</feature>
<dbReference type="OrthoDB" id="8683688at2"/>
<accession>A0A554X526</accession>
<comment type="subcellular location">
    <subcellularLocation>
        <location evidence="1">Membrane</location>
        <topology evidence="1">Multi-pass membrane protein</topology>
    </subcellularLocation>
</comment>
<dbReference type="AlphaFoldDB" id="A0A554X526"/>
<gene>
    <name evidence="8" type="ORF">Ttaiw_01689</name>
</gene>
<sequence length="325" mass="34251">MNLADHPVFQSLTPVFLLIGAGVLAGRRGWVGTAAVRDLSNLVFLLLIPALLFRTMSQVRLETLDWRPVAAYFSAVLPWFALQVAWRGFHPRGVVLALGGTFSNLVMIGIALVGLAYGQAGVVTLLTLIAVHALILLTTASVTLELADARARARQAADGGPRARLWAAAASAIRGSVIHPIPLPIACGLLWGATGWSMPAVVDRPLQLLGQAFGPLALVLVGVSLAHTPLRGRWGEAWSVALAKNVVLPVLVAVSAWLWGLRGLPLTVLVVAAGVPVGANVFLFAQRYRVAQDEVTAATGLSTALALLTLSGWMLLMGWVGRVTG</sequence>
<keyword evidence="4 7" id="KW-0812">Transmembrane</keyword>
<proteinExistence type="predicted"/>
<dbReference type="RefSeq" id="WP_043702862.1">
    <property type="nucleotide sequence ID" value="NZ_CP083911.1"/>
</dbReference>
<evidence type="ECO:0000256" key="2">
    <source>
        <dbReference type="ARBA" id="ARBA00022448"/>
    </source>
</evidence>
<evidence type="ECO:0000256" key="1">
    <source>
        <dbReference type="ARBA" id="ARBA00004141"/>
    </source>
</evidence>
<keyword evidence="3" id="KW-1003">Cell membrane</keyword>
<feature type="transmembrane region" description="Helical" evidence="7">
    <location>
        <begin position="165"/>
        <end position="192"/>
    </location>
</feature>
<dbReference type="Proteomes" id="UP000317763">
    <property type="component" value="Unassembled WGS sequence"/>
</dbReference>
<protein>
    <submittedName>
        <fullName evidence="8">2a69: auxin efflux carrier</fullName>
    </submittedName>
</protein>
<dbReference type="STRING" id="307486.GCA_000807215_00484"/>
<feature type="transmembrane region" description="Helical" evidence="7">
    <location>
        <begin position="242"/>
        <end position="260"/>
    </location>
</feature>
<dbReference type="InterPro" id="IPR004776">
    <property type="entry name" value="Mem_transp_PIN-like"/>
</dbReference>
<evidence type="ECO:0000256" key="6">
    <source>
        <dbReference type="ARBA" id="ARBA00023136"/>
    </source>
</evidence>
<evidence type="ECO:0000256" key="4">
    <source>
        <dbReference type="ARBA" id="ARBA00022692"/>
    </source>
</evidence>
<feature type="transmembrane region" description="Helical" evidence="7">
    <location>
        <begin position="266"/>
        <end position="285"/>
    </location>
</feature>
<name>A0A554X526_9BURK</name>
<dbReference type="GO" id="GO:0016020">
    <property type="term" value="C:membrane"/>
    <property type="evidence" value="ECO:0007669"/>
    <property type="project" value="UniProtKB-SubCell"/>
</dbReference>
<feature type="transmembrane region" description="Helical" evidence="7">
    <location>
        <begin position="69"/>
        <end position="86"/>
    </location>
</feature>
<feature type="transmembrane region" description="Helical" evidence="7">
    <location>
        <begin position="93"/>
        <end position="117"/>
    </location>
</feature>
<dbReference type="PANTHER" id="PTHR36838:SF3">
    <property type="entry name" value="TRANSPORTER AUXIN EFFLUX CARRIER EC FAMILY"/>
    <property type="match status" value="1"/>
</dbReference>
<evidence type="ECO:0000256" key="3">
    <source>
        <dbReference type="ARBA" id="ARBA00022475"/>
    </source>
</evidence>